<name>A0A6H0SLI6_9MICC</name>
<accession>A0A6H0SLI6</accession>
<dbReference type="AlphaFoldDB" id="A0A6H0SLI6"/>
<protein>
    <submittedName>
        <fullName evidence="1">Uncharacterized protein</fullName>
    </submittedName>
</protein>
<evidence type="ECO:0000313" key="1">
    <source>
        <dbReference type="EMBL" id="QIV86847.1"/>
    </source>
</evidence>
<reference evidence="1 2" key="1">
    <citation type="submission" date="2018-09" db="EMBL/GenBank/DDBJ databases">
        <title>Glutamicibacter mishrai S5-52T (LMG 29155T = KCTC 39846T).</title>
        <authorList>
            <person name="Das S.K."/>
        </authorList>
    </citation>
    <scope>NUCLEOTIDE SEQUENCE [LARGE SCALE GENOMIC DNA]</scope>
    <source>
        <strain evidence="1 2">S5-52</strain>
    </source>
</reference>
<organism evidence="1 2">
    <name type="scientific">Glutamicibacter mishrai</name>
    <dbReference type="NCBI Taxonomy" id="1775880"/>
    <lineage>
        <taxon>Bacteria</taxon>
        <taxon>Bacillati</taxon>
        <taxon>Actinomycetota</taxon>
        <taxon>Actinomycetes</taxon>
        <taxon>Micrococcales</taxon>
        <taxon>Micrococcaceae</taxon>
        <taxon>Glutamicibacter</taxon>
    </lineage>
</organism>
<dbReference type="Proteomes" id="UP000502331">
    <property type="component" value="Chromosome"/>
</dbReference>
<sequence length="91" mass="9858">MGNNTAGYMLTGGFILGYATNKLRLQAGDLLNVITIGSQAWLDSTWIGGVVTDRVGRKKSSRSCDTSGAMLVRTLFLEPIIAKSIHKQEEN</sequence>
<dbReference type="RefSeq" id="WP_172511689.1">
    <property type="nucleotide sequence ID" value="NZ_CP032549.1"/>
</dbReference>
<evidence type="ECO:0000313" key="2">
    <source>
        <dbReference type="Proteomes" id="UP000502331"/>
    </source>
</evidence>
<proteinExistence type="predicted"/>
<dbReference type="EMBL" id="CP032549">
    <property type="protein sequence ID" value="QIV86847.1"/>
    <property type="molecule type" value="Genomic_DNA"/>
</dbReference>
<keyword evidence="2" id="KW-1185">Reference proteome</keyword>
<gene>
    <name evidence="1" type="ORF">D3791_06670</name>
</gene>